<dbReference type="SUPFAM" id="SSF51182">
    <property type="entry name" value="RmlC-like cupins"/>
    <property type="match status" value="1"/>
</dbReference>
<dbReference type="InterPro" id="IPR011051">
    <property type="entry name" value="RmlC_Cupin_sf"/>
</dbReference>
<keyword evidence="3" id="KW-1185">Reference proteome</keyword>
<sequence>MSTPSSERPLVTTVDALLAEQGVRAYREFLRVPVMSLGLFAPAPGHVDTQQPHEQDEVYLVVAGRAVLEIGGTRTPVAAGSIAYLPAGEPHRFMEISEDLRVVAVFSPPGPTP</sequence>
<organism evidence="2 3">
    <name type="scientific">Blastococcus haudaquaticus</name>
    <dbReference type="NCBI Taxonomy" id="1938745"/>
    <lineage>
        <taxon>Bacteria</taxon>
        <taxon>Bacillati</taxon>
        <taxon>Actinomycetota</taxon>
        <taxon>Actinomycetes</taxon>
        <taxon>Geodermatophilales</taxon>
        <taxon>Geodermatophilaceae</taxon>
        <taxon>Blastococcus</taxon>
    </lineage>
</organism>
<accession>A0A286GXX0</accession>
<gene>
    <name evidence="2" type="ORF">SAMN06272739_2568</name>
</gene>
<dbReference type="InterPro" id="IPR014710">
    <property type="entry name" value="RmlC-like_jellyroll"/>
</dbReference>
<evidence type="ECO:0000313" key="3">
    <source>
        <dbReference type="Proteomes" id="UP000219482"/>
    </source>
</evidence>
<proteinExistence type="predicted"/>
<dbReference type="Gene3D" id="2.60.120.10">
    <property type="entry name" value="Jelly Rolls"/>
    <property type="match status" value="1"/>
</dbReference>
<feature type="domain" description="Cupin type-2" evidence="1">
    <location>
        <begin position="41"/>
        <end position="106"/>
    </location>
</feature>
<evidence type="ECO:0000259" key="1">
    <source>
        <dbReference type="Pfam" id="PF07883"/>
    </source>
</evidence>
<dbReference type="EMBL" id="OCNK01000003">
    <property type="protein sequence ID" value="SOE00387.1"/>
    <property type="molecule type" value="Genomic_DNA"/>
</dbReference>
<protein>
    <submittedName>
        <fullName evidence="2">Cupin domain-containing protein</fullName>
    </submittedName>
</protein>
<dbReference type="AlphaFoldDB" id="A0A286GXX0"/>
<dbReference type="InterPro" id="IPR013096">
    <property type="entry name" value="Cupin_2"/>
</dbReference>
<evidence type="ECO:0000313" key="2">
    <source>
        <dbReference type="EMBL" id="SOE00387.1"/>
    </source>
</evidence>
<dbReference type="Pfam" id="PF07883">
    <property type="entry name" value="Cupin_2"/>
    <property type="match status" value="1"/>
</dbReference>
<name>A0A286GXX0_9ACTN</name>
<dbReference type="RefSeq" id="WP_235003361.1">
    <property type="nucleotide sequence ID" value="NZ_OCNK01000003.1"/>
</dbReference>
<reference evidence="3" key="1">
    <citation type="submission" date="2017-09" db="EMBL/GenBank/DDBJ databases">
        <authorList>
            <person name="Varghese N."/>
            <person name="Submissions S."/>
        </authorList>
    </citation>
    <scope>NUCLEOTIDE SEQUENCE [LARGE SCALE GENOMIC DNA]</scope>
    <source>
        <strain evidence="3">DSM 44270</strain>
    </source>
</reference>
<dbReference type="Proteomes" id="UP000219482">
    <property type="component" value="Unassembled WGS sequence"/>
</dbReference>